<comment type="caution">
    <text evidence="1">The sequence shown here is derived from an EMBL/GenBank/DDBJ whole genome shotgun (WGS) entry which is preliminary data.</text>
</comment>
<gene>
    <name evidence="1" type="ORF">NJ959_09550</name>
</gene>
<protein>
    <recommendedName>
        <fullName evidence="3">Phycoerythrin-associated linker protein, CpeR</fullName>
    </recommendedName>
</protein>
<dbReference type="Proteomes" id="UP001204953">
    <property type="component" value="Unassembled WGS sequence"/>
</dbReference>
<dbReference type="AlphaFoldDB" id="A0AAE3GQ63"/>
<evidence type="ECO:0000313" key="1">
    <source>
        <dbReference type="EMBL" id="MCP2728711.1"/>
    </source>
</evidence>
<evidence type="ECO:0008006" key="3">
    <source>
        <dbReference type="Google" id="ProtNLM"/>
    </source>
</evidence>
<accession>A0AAE3GQ63</accession>
<organism evidence="1 2">
    <name type="scientific">Limnofasciculus baicalensis BBK-W-15</name>
    <dbReference type="NCBI Taxonomy" id="2699891"/>
    <lineage>
        <taxon>Bacteria</taxon>
        <taxon>Bacillati</taxon>
        <taxon>Cyanobacteriota</taxon>
        <taxon>Cyanophyceae</taxon>
        <taxon>Coleofasciculales</taxon>
        <taxon>Coleofasciculaceae</taxon>
        <taxon>Limnofasciculus</taxon>
        <taxon>Limnofasciculus baicalensis</taxon>
    </lineage>
</organism>
<evidence type="ECO:0000313" key="2">
    <source>
        <dbReference type="Proteomes" id="UP001204953"/>
    </source>
</evidence>
<sequence>MASTGEKILASTSKNPDYCRSTLTDPHHFRDGVNPKSKADTRNLNSLFLQDKGLMLPPVARQKIQAWIRSRHLICSGNFFIFETLDYSAIERFEDCISSLGGTLISVESLKKVWMGNHRQVILYHAKASLHTPHHDLKQYWFKYGAFHTRFDLNV</sequence>
<dbReference type="EMBL" id="JAMZMM010000070">
    <property type="protein sequence ID" value="MCP2728711.1"/>
    <property type="molecule type" value="Genomic_DNA"/>
</dbReference>
<reference evidence="1" key="1">
    <citation type="submission" date="2022-06" db="EMBL/GenBank/DDBJ databases">
        <title>New cyanobacteria of genus Symplocastrum in benthos of Lake Baikal.</title>
        <authorList>
            <person name="Sorokovikova E."/>
            <person name="Tikhonova I."/>
            <person name="Krasnopeev A."/>
            <person name="Evseev P."/>
            <person name="Gladkikh A."/>
            <person name="Belykh O."/>
        </authorList>
    </citation>
    <scope>NUCLEOTIDE SEQUENCE</scope>
    <source>
        <strain evidence="1">BBK-W-15</strain>
    </source>
</reference>
<keyword evidence="2" id="KW-1185">Reference proteome</keyword>
<proteinExistence type="predicted"/>
<name>A0AAE3GQ63_9CYAN</name>